<proteinExistence type="predicted"/>
<evidence type="ECO:0000259" key="6">
    <source>
        <dbReference type="Pfam" id="PF14322"/>
    </source>
</evidence>
<evidence type="ECO:0000256" key="3">
    <source>
        <dbReference type="ARBA" id="ARBA00023136"/>
    </source>
</evidence>
<keyword evidence="2" id="KW-0732">Signal</keyword>
<accession>A0ABS6XWK7</accession>
<evidence type="ECO:0000256" key="2">
    <source>
        <dbReference type="ARBA" id="ARBA00022729"/>
    </source>
</evidence>
<gene>
    <name evidence="7" type="ORF">KZH69_11190</name>
</gene>
<evidence type="ECO:0000313" key="7">
    <source>
        <dbReference type="EMBL" id="MBW4361049.1"/>
    </source>
</evidence>
<feature type="domain" description="RagB/SusD" evidence="5">
    <location>
        <begin position="310"/>
        <end position="451"/>
    </location>
</feature>
<organism evidence="7 8">
    <name type="scientific">Flavobacterium taihuense</name>
    <dbReference type="NCBI Taxonomy" id="2857508"/>
    <lineage>
        <taxon>Bacteria</taxon>
        <taxon>Pseudomonadati</taxon>
        <taxon>Bacteroidota</taxon>
        <taxon>Flavobacteriia</taxon>
        <taxon>Flavobacteriales</taxon>
        <taxon>Flavobacteriaceae</taxon>
        <taxon>Flavobacterium</taxon>
    </lineage>
</organism>
<reference evidence="7 8" key="1">
    <citation type="submission" date="2021-07" db="EMBL/GenBank/DDBJ databases">
        <title>Flavobacterium sp. nov. isolated from sediment on the Taihu Lake.</title>
        <authorList>
            <person name="Qu J.-H."/>
        </authorList>
    </citation>
    <scope>NUCLEOTIDE SEQUENCE [LARGE SCALE GENOMIC DNA]</scope>
    <source>
        <strain evidence="7 8">NAS39</strain>
    </source>
</reference>
<name>A0ABS6XWK7_9FLAO</name>
<feature type="domain" description="SusD-like N-terminal" evidence="6">
    <location>
        <begin position="88"/>
        <end position="217"/>
    </location>
</feature>
<keyword evidence="8" id="KW-1185">Reference proteome</keyword>
<comment type="caution">
    <text evidence="7">The sequence shown here is derived from an EMBL/GenBank/DDBJ whole genome shotgun (WGS) entry which is preliminary data.</text>
</comment>
<dbReference type="EMBL" id="JAHWYN010000008">
    <property type="protein sequence ID" value="MBW4361049.1"/>
    <property type="molecule type" value="Genomic_DNA"/>
</dbReference>
<dbReference type="InterPro" id="IPR033985">
    <property type="entry name" value="SusD-like_N"/>
</dbReference>
<evidence type="ECO:0000313" key="8">
    <source>
        <dbReference type="Proteomes" id="UP000812031"/>
    </source>
</evidence>
<protein>
    <submittedName>
        <fullName evidence="7">RagB/SusD family nutrient uptake outer membrane protein</fullName>
    </submittedName>
</protein>
<dbReference type="Pfam" id="PF07980">
    <property type="entry name" value="SusD_RagB"/>
    <property type="match status" value="1"/>
</dbReference>
<evidence type="ECO:0000259" key="5">
    <source>
        <dbReference type="Pfam" id="PF07980"/>
    </source>
</evidence>
<dbReference type="Pfam" id="PF14322">
    <property type="entry name" value="SusD-like_3"/>
    <property type="match status" value="1"/>
</dbReference>
<evidence type="ECO:0000256" key="1">
    <source>
        <dbReference type="ARBA" id="ARBA00004442"/>
    </source>
</evidence>
<dbReference type="InterPro" id="IPR012944">
    <property type="entry name" value="SusD_RagB_dom"/>
</dbReference>
<keyword evidence="3" id="KW-0472">Membrane</keyword>
<sequence>MGFVWGAVGFCLMTGCESFIEVGLPASQLTATAVFEDKATANAAMVDIYSKIRDNGLLTGSLSGLSSQLGLYADELTLYGGEVNFYNNALLPSGSEVGELWNSSYNSIYAANAVIAGVEKSTSLATADRDQLKGEALFVRALLHFYLMNCFGAIPYVRTTDYEQNRVVHRMPENEVLALIKGDLEQAIAVLPEEYVSAERVRPNKWTAEALLARVNLYAEAWDEASNAASAVLNQTGLYVLEADLDKVFLKESTTTIWQLMPSIPGDNTKEAETFSFVSGPPPLSALSNTLMEAFSPDDQRKEHWTTAVTDGTDIWYHASKYKAVANTGSSVEYSIVFRLAEQYLIRAEARAHQGDLIGAKEDLNIIRHTAGLADTDATTAAAIIDAVIAERRLELFTEFGHRFFDLKRTGRLDAVLSPLKAGWNSTDRNFPIPESELLLNPNLEPQNDGY</sequence>
<comment type="subcellular location">
    <subcellularLocation>
        <location evidence="1">Cell outer membrane</location>
    </subcellularLocation>
</comment>
<evidence type="ECO:0000256" key="4">
    <source>
        <dbReference type="ARBA" id="ARBA00023237"/>
    </source>
</evidence>
<dbReference type="Proteomes" id="UP000812031">
    <property type="component" value="Unassembled WGS sequence"/>
</dbReference>
<keyword evidence="4" id="KW-0998">Cell outer membrane</keyword>
<dbReference type="CDD" id="cd08977">
    <property type="entry name" value="SusD"/>
    <property type="match status" value="1"/>
</dbReference>